<evidence type="ECO:0000256" key="11">
    <source>
        <dbReference type="RuleBase" id="RU004106"/>
    </source>
</evidence>
<evidence type="ECO:0000256" key="12">
    <source>
        <dbReference type="RuleBase" id="RU004516"/>
    </source>
</evidence>
<keyword evidence="13" id="KW-0808">Transferase</keyword>
<dbReference type="InterPro" id="IPR043132">
    <property type="entry name" value="BCAT-like_C"/>
</dbReference>
<comment type="pathway">
    <text evidence="3">Amino-acid biosynthesis; L-valine biosynthesis; L-valine from pyruvate: step 4/4.</text>
</comment>
<dbReference type="KEGG" id="senf:GJR95_03300"/>
<dbReference type="Gene3D" id="3.30.470.10">
    <property type="match status" value="1"/>
</dbReference>
<dbReference type="Pfam" id="PF01063">
    <property type="entry name" value="Aminotran_4"/>
    <property type="match status" value="1"/>
</dbReference>
<evidence type="ECO:0000256" key="7">
    <source>
        <dbReference type="ARBA" id="ARBA00022898"/>
    </source>
</evidence>
<dbReference type="InterPro" id="IPR050571">
    <property type="entry name" value="Class-IV_PLP-Dep_Aminotrnsfr"/>
</dbReference>
<dbReference type="EC" id="2.6.1.42" evidence="6"/>
<evidence type="ECO:0000256" key="2">
    <source>
        <dbReference type="ARBA" id="ARBA00004824"/>
    </source>
</evidence>
<dbReference type="Gene3D" id="3.20.10.10">
    <property type="entry name" value="D-amino Acid Aminotransferase, subunit A, domain 2"/>
    <property type="match status" value="1"/>
</dbReference>
<dbReference type="PANTHER" id="PTHR42743:SF11">
    <property type="entry name" value="AMINODEOXYCHORISMATE LYASE"/>
    <property type="match status" value="1"/>
</dbReference>
<dbReference type="GO" id="GO:0046394">
    <property type="term" value="P:carboxylic acid biosynthetic process"/>
    <property type="evidence" value="ECO:0007669"/>
    <property type="project" value="UniProtKB-ARBA"/>
</dbReference>
<dbReference type="GO" id="GO:0004084">
    <property type="term" value="F:branched-chain-amino-acid transaminase activity"/>
    <property type="evidence" value="ECO:0007669"/>
    <property type="project" value="UniProtKB-EC"/>
</dbReference>
<evidence type="ECO:0000256" key="3">
    <source>
        <dbReference type="ARBA" id="ARBA00004931"/>
    </source>
</evidence>
<comment type="catalytic activity">
    <reaction evidence="8">
        <text>L-valine + 2-oxoglutarate = 3-methyl-2-oxobutanoate + L-glutamate</text>
        <dbReference type="Rhea" id="RHEA:24813"/>
        <dbReference type="ChEBI" id="CHEBI:11851"/>
        <dbReference type="ChEBI" id="CHEBI:16810"/>
        <dbReference type="ChEBI" id="CHEBI:29985"/>
        <dbReference type="ChEBI" id="CHEBI:57762"/>
        <dbReference type="EC" id="2.6.1.42"/>
    </reaction>
</comment>
<keyword evidence="7 12" id="KW-0663">Pyridoxal phosphate</keyword>
<dbReference type="PANTHER" id="PTHR42743">
    <property type="entry name" value="AMINO-ACID AMINOTRANSFERASE"/>
    <property type="match status" value="1"/>
</dbReference>
<evidence type="ECO:0000256" key="5">
    <source>
        <dbReference type="ARBA" id="ARBA00009320"/>
    </source>
</evidence>
<evidence type="ECO:0000256" key="8">
    <source>
        <dbReference type="ARBA" id="ARBA00048212"/>
    </source>
</evidence>
<accession>A0A6P1VPS0</accession>
<evidence type="ECO:0000256" key="4">
    <source>
        <dbReference type="ARBA" id="ARBA00005072"/>
    </source>
</evidence>
<dbReference type="InterPro" id="IPR043131">
    <property type="entry name" value="BCAT-like_N"/>
</dbReference>
<evidence type="ECO:0000256" key="10">
    <source>
        <dbReference type="ARBA" id="ARBA00049229"/>
    </source>
</evidence>
<dbReference type="Proteomes" id="UP000464577">
    <property type="component" value="Chromosome"/>
</dbReference>
<protein>
    <recommendedName>
        <fullName evidence="6">branched-chain-amino-acid transaminase</fullName>
        <ecNumber evidence="6">2.6.1.42</ecNumber>
    </recommendedName>
</protein>
<keyword evidence="13" id="KW-0032">Aminotransferase</keyword>
<comment type="pathway">
    <text evidence="4">Amino-acid biosynthesis; L-leucine biosynthesis; L-leucine from 3-methyl-2-oxobutanoate: step 4/4.</text>
</comment>
<evidence type="ECO:0000256" key="1">
    <source>
        <dbReference type="ARBA" id="ARBA00001933"/>
    </source>
</evidence>
<keyword evidence="14" id="KW-1185">Reference proteome</keyword>
<evidence type="ECO:0000256" key="6">
    <source>
        <dbReference type="ARBA" id="ARBA00013053"/>
    </source>
</evidence>
<dbReference type="RefSeq" id="WP_162384533.1">
    <property type="nucleotide sequence ID" value="NZ_CP045997.1"/>
</dbReference>
<dbReference type="InterPro" id="IPR018300">
    <property type="entry name" value="Aminotrans_IV_CS"/>
</dbReference>
<comment type="cofactor">
    <cofactor evidence="1 12">
        <name>pyridoxal 5'-phosphate</name>
        <dbReference type="ChEBI" id="CHEBI:597326"/>
    </cofactor>
</comment>
<dbReference type="InterPro" id="IPR036038">
    <property type="entry name" value="Aminotransferase-like"/>
</dbReference>
<dbReference type="SUPFAM" id="SSF56752">
    <property type="entry name" value="D-aminoacid aminotransferase-like PLP-dependent enzymes"/>
    <property type="match status" value="1"/>
</dbReference>
<proteinExistence type="inferred from homology"/>
<dbReference type="InterPro" id="IPR001544">
    <property type="entry name" value="Aminotrans_IV"/>
</dbReference>
<comment type="catalytic activity">
    <reaction evidence="10">
        <text>L-leucine + 2-oxoglutarate = 4-methyl-2-oxopentanoate + L-glutamate</text>
        <dbReference type="Rhea" id="RHEA:18321"/>
        <dbReference type="ChEBI" id="CHEBI:16810"/>
        <dbReference type="ChEBI" id="CHEBI:17865"/>
        <dbReference type="ChEBI" id="CHEBI:29985"/>
        <dbReference type="ChEBI" id="CHEBI:57427"/>
        <dbReference type="EC" id="2.6.1.42"/>
    </reaction>
</comment>
<comment type="pathway">
    <text evidence="2">Amino-acid biosynthesis; L-isoleucine biosynthesis; L-isoleucine from 2-oxobutanoate: step 4/4.</text>
</comment>
<name>A0A6P1VPS0_9BACT</name>
<evidence type="ECO:0000313" key="14">
    <source>
        <dbReference type="Proteomes" id="UP000464577"/>
    </source>
</evidence>
<evidence type="ECO:0000313" key="13">
    <source>
        <dbReference type="EMBL" id="QHV94112.1"/>
    </source>
</evidence>
<dbReference type="AlphaFoldDB" id="A0A6P1VPS0"/>
<gene>
    <name evidence="13" type="ORF">GJR95_03300</name>
</gene>
<dbReference type="PROSITE" id="PS00770">
    <property type="entry name" value="AA_TRANSFER_CLASS_4"/>
    <property type="match status" value="1"/>
</dbReference>
<reference evidence="13 14" key="1">
    <citation type="submission" date="2019-11" db="EMBL/GenBank/DDBJ databases">
        <title>Spirosoma endbachense sp. nov., isolated from a natural salt meadow.</title>
        <authorList>
            <person name="Rojas J."/>
            <person name="Ambika Manirajan B."/>
            <person name="Ratering S."/>
            <person name="Suarez C."/>
            <person name="Geissler-Plaum R."/>
            <person name="Schnell S."/>
        </authorList>
    </citation>
    <scope>NUCLEOTIDE SEQUENCE [LARGE SCALE GENOMIC DNA]</scope>
    <source>
        <strain evidence="13 14">I-24</strain>
    </source>
</reference>
<dbReference type="EMBL" id="CP045997">
    <property type="protein sequence ID" value="QHV94112.1"/>
    <property type="molecule type" value="Genomic_DNA"/>
</dbReference>
<evidence type="ECO:0000256" key="9">
    <source>
        <dbReference type="ARBA" id="ARBA00048798"/>
    </source>
</evidence>
<organism evidence="13 14">
    <name type="scientific">Spirosoma endbachense</name>
    <dbReference type="NCBI Taxonomy" id="2666025"/>
    <lineage>
        <taxon>Bacteria</taxon>
        <taxon>Pseudomonadati</taxon>
        <taxon>Bacteroidota</taxon>
        <taxon>Cytophagia</taxon>
        <taxon>Cytophagales</taxon>
        <taxon>Cytophagaceae</taxon>
        <taxon>Spirosoma</taxon>
    </lineage>
</organism>
<sequence>MFLVYNSDILTEDEFRLPVDDRAFQYGDGLFETIRYENNHLWFWPDHMTRLTTGMAALRLQLPVHFTESSVQQLILQLLSANDLLTQPARIKLQIWRKPGGLYTPTSHEINYLITARPGVPFHITEQTKIGIYSTIRLSESPVSASKTLNSLPYILAGLYKQENGFNDVILLSTEGHLAECIASNLFWFNDQTLFTPSLKTGCINGIARRQLLRRYTDCREGFFLPSDLEAADVVFAANVMGIQILSGKMTETQVGSLSSIFTGC</sequence>
<comment type="catalytic activity">
    <reaction evidence="9">
        <text>L-isoleucine + 2-oxoglutarate = (S)-3-methyl-2-oxopentanoate + L-glutamate</text>
        <dbReference type="Rhea" id="RHEA:24801"/>
        <dbReference type="ChEBI" id="CHEBI:16810"/>
        <dbReference type="ChEBI" id="CHEBI:29985"/>
        <dbReference type="ChEBI" id="CHEBI:35146"/>
        <dbReference type="ChEBI" id="CHEBI:58045"/>
        <dbReference type="EC" id="2.6.1.42"/>
    </reaction>
</comment>
<comment type="similarity">
    <text evidence="5 11">Belongs to the class-IV pyridoxal-phosphate-dependent aminotransferase family.</text>
</comment>